<dbReference type="Proteomes" id="UP001165089">
    <property type="component" value="Unassembled WGS sequence"/>
</dbReference>
<accession>A0ABQ5Q7A5</accession>
<organism evidence="2 3">
    <name type="scientific">Geothrix rubra</name>
    <dbReference type="NCBI Taxonomy" id="2927977"/>
    <lineage>
        <taxon>Bacteria</taxon>
        <taxon>Pseudomonadati</taxon>
        <taxon>Acidobacteriota</taxon>
        <taxon>Holophagae</taxon>
        <taxon>Holophagales</taxon>
        <taxon>Holophagaceae</taxon>
        <taxon>Geothrix</taxon>
    </lineage>
</organism>
<dbReference type="EMBL" id="BSDD01000002">
    <property type="protein sequence ID" value="GLH69980.1"/>
    <property type="molecule type" value="Genomic_DNA"/>
</dbReference>
<protein>
    <submittedName>
        <fullName evidence="2">Uncharacterized protein</fullName>
    </submittedName>
</protein>
<reference evidence="2 3" key="1">
    <citation type="journal article" date="2023" name="Antonie Van Leeuwenhoek">
        <title>Mesoterricola silvestris gen. nov., sp. nov., Mesoterricola sediminis sp. nov., Geothrix oryzae sp. nov., Geothrix edaphica sp. nov., Geothrix rubra sp. nov., and Geothrix limicola sp. nov., six novel members of Acidobacteriota isolated from soils.</title>
        <authorList>
            <person name="Itoh H."/>
            <person name="Sugisawa Y."/>
            <person name="Mise K."/>
            <person name="Xu Z."/>
            <person name="Kuniyasu M."/>
            <person name="Ushijima N."/>
            <person name="Kawano K."/>
            <person name="Kobayashi E."/>
            <person name="Shiratori Y."/>
            <person name="Masuda Y."/>
            <person name="Senoo K."/>
        </authorList>
    </citation>
    <scope>NUCLEOTIDE SEQUENCE [LARGE SCALE GENOMIC DNA]</scope>
    <source>
        <strain evidence="2 3">Red803</strain>
    </source>
</reference>
<evidence type="ECO:0000256" key="1">
    <source>
        <dbReference type="SAM" id="Phobius"/>
    </source>
</evidence>
<evidence type="ECO:0000313" key="3">
    <source>
        <dbReference type="Proteomes" id="UP001165089"/>
    </source>
</evidence>
<evidence type="ECO:0000313" key="2">
    <source>
        <dbReference type="EMBL" id="GLH69980.1"/>
    </source>
</evidence>
<comment type="caution">
    <text evidence="2">The sequence shown here is derived from an EMBL/GenBank/DDBJ whole genome shotgun (WGS) entry which is preliminary data.</text>
</comment>
<feature type="transmembrane region" description="Helical" evidence="1">
    <location>
        <begin position="31"/>
        <end position="53"/>
    </location>
</feature>
<sequence>MPTLTEFVKTPLAMPPDFQDRLGVSSRWKAGLVFILGQWIGLFIPAAFLLPALAHKLNLLLVLVIVLPLMVLGVQARGLFYLWVARRSATGA</sequence>
<proteinExistence type="predicted"/>
<feature type="transmembrane region" description="Helical" evidence="1">
    <location>
        <begin position="59"/>
        <end position="84"/>
    </location>
</feature>
<gene>
    <name evidence="2" type="ORF">GETHPA_15130</name>
</gene>
<keyword evidence="1" id="KW-0472">Membrane</keyword>
<keyword evidence="1" id="KW-0812">Transmembrane</keyword>
<keyword evidence="3" id="KW-1185">Reference proteome</keyword>
<dbReference type="RefSeq" id="WP_285724232.1">
    <property type="nucleotide sequence ID" value="NZ_BSDD01000002.1"/>
</dbReference>
<name>A0ABQ5Q7A5_9BACT</name>
<keyword evidence="1" id="KW-1133">Transmembrane helix</keyword>